<organism evidence="2 3">
    <name type="scientific">Herpetosiphon gulosus</name>
    <dbReference type="NCBI Taxonomy" id="1973496"/>
    <lineage>
        <taxon>Bacteria</taxon>
        <taxon>Bacillati</taxon>
        <taxon>Chloroflexota</taxon>
        <taxon>Chloroflexia</taxon>
        <taxon>Herpetosiphonales</taxon>
        <taxon>Herpetosiphonaceae</taxon>
        <taxon>Herpetosiphon</taxon>
    </lineage>
</organism>
<proteinExistence type="predicted"/>
<accession>A0ABP9X665</accession>
<evidence type="ECO:0000256" key="1">
    <source>
        <dbReference type="SAM" id="SignalP"/>
    </source>
</evidence>
<sequence>MRRNIMGSLGGLALLTIVISGCGAVTSAQQEQQITIPTAPPAPTYAPIEAEAIPEAPSVENPNKAPVRYSNGFDSALSEWRVFDIWSNSTELSTWEVKQGVVEQITGPDGYGSSTPTGLVTGDKTWADYSIRAQAYSFGNSIMGVVGRVNDAGFYAFVVRPEGAEGGKTVSLQRYDAATDSYTLLASSADKGWTNKTWATLELRFEGKTIIANIDGIEVLRAEDESYAAGQAGVYGYAEGNLAFDNLIIQ</sequence>
<feature type="chain" id="PRO_5045906249" description="3-keto-disaccharide hydrolase domain-containing protein" evidence="1">
    <location>
        <begin position="24"/>
        <end position="250"/>
    </location>
</feature>
<comment type="caution">
    <text evidence="2">The sequence shown here is derived from an EMBL/GenBank/DDBJ whole genome shotgun (WGS) entry which is preliminary data.</text>
</comment>
<dbReference type="PROSITE" id="PS51257">
    <property type="entry name" value="PROKAR_LIPOPROTEIN"/>
    <property type="match status" value="1"/>
</dbReference>
<dbReference type="Gene3D" id="2.60.120.560">
    <property type="entry name" value="Exo-inulinase, domain 1"/>
    <property type="match status" value="1"/>
</dbReference>
<dbReference type="Proteomes" id="UP001428290">
    <property type="component" value="Unassembled WGS sequence"/>
</dbReference>
<feature type="signal peptide" evidence="1">
    <location>
        <begin position="1"/>
        <end position="23"/>
    </location>
</feature>
<keyword evidence="1" id="KW-0732">Signal</keyword>
<dbReference type="EMBL" id="BAABRU010000026">
    <property type="protein sequence ID" value="GAA5530897.1"/>
    <property type="molecule type" value="Genomic_DNA"/>
</dbReference>
<evidence type="ECO:0008006" key="4">
    <source>
        <dbReference type="Google" id="ProtNLM"/>
    </source>
</evidence>
<evidence type="ECO:0000313" key="2">
    <source>
        <dbReference type="EMBL" id="GAA5530897.1"/>
    </source>
</evidence>
<reference evidence="2 3" key="1">
    <citation type="submission" date="2024-02" db="EMBL/GenBank/DDBJ databases">
        <title>Herpetosiphon gulosus NBRC 112829.</title>
        <authorList>
            <person name="Ichikawa N."/>
            <person name="Katano-Makiyama Y."/>
            <person name="Hidaka K."/>
        </authorList>
    </citation>
    <scope>NUCLEOTIDE SEQUENCE [LARGE SCALE GENOMIC DNA]</scope>
    <source>
        <strain evidence="2 3">NBRC 112829</strain>
    </source>
</reference>
<keyword evidence="3" id="KW-1185">Reference proteome</keyword>
<protein>
    <recommendedName>
        <fullName evidence="4">3-keto-disaccharide hydrolase domain-containing protein</fullName>
    </recommendedName>
</protein>
<dbReference type="RefSeq" id="WP_345724494.1">
    <property type="nucleotide sequence ID" value="NZ_BAABRU010000026.1"/>
</dbReference>
<gene>
    <name evidence="2" type="ORF">Hgul01_04721</name>
</gene>
<name>A0ABP9X665_9CHLR</name>
<evidence type="ECO:0000313" key="3">
    <source>
        <dbReference type="Proteomes" id="UP001428290"/>
    </source>
</evidence>